<keyword evidence="1" id="KW-0812">Transmembrane</keyword>
<comment type="caution">
    <text evidence="2">The sequence shown here is derived from an EMBL/GenBank/DDBJ whole genome shotgun (WGS) entry which is preliminary data.</text>
</comment>
<dbReference type="EMBL" id="QXED01000004">
    <property type="protein sequence ID" value="RIV22344.1"/>
    <property type="molecule type" value="Genomic_DNA"/>
</dbReference>
<keyword evidence="1" id="KW-1133">Transmembrane helix</keyword>
<feature type="transmembrane region" description="Helical" evidence="1">
    <location>
        <begin position="7"/>
        <end position="27"/>
    </location>
</feature>
<dbReference type="OrthoDB" id="964368at2"/>
<organism evidence="2 3">
    <name type="scientific">Fibrisoma montanum</name>
    <dbReference type="NCBI Taxonomy" id="2305895"/>
    <lineage>
        <taxon>Bacteria</taxon>
        <taxon>Pseudomonadati</taxon>
        <taxon>Bacteroidota</taxon>
        <taxon>Cytophagia</taxon>
        <taxon>Cytophagales</taxon>
        <taxon>Spirosomataceae</taxon>
        <taxon>Fibrisoma</taxon>
    </lineage>
</organism>
<evidence type="ECO:0000313" key="2">
    <source>
        <dbReference type="EMBL" id="RIV22344.1"/>
    </source>
</evidence>
<sequence length="65" mass="6983">MTIKNKYIILAAGFWLGGILMLLLGSVLKDQSWAGTLFTIGILGQAAGFSLFGFAIMKGAFNKKE</sequence>
<dbReference type="AlphaFoldDB" id="A0A418M8C7"/>
<protein>
    <submittedName>
        <fullName evidence="2">Uncharacterized protein</fullName>
    </submittedName>
</protein>
<reference evidence="2 3" key="1">
    <citation type="submission" date="2018-08" db="EMBL/GenBank/DDBJ databases">
        <title>Fibrisoma montanum sp. nov., isolated from Danxia mountain soil.</title>
        <authorList>
            <person name="Huang Y."/>
        </authorList>
    </citation>
    <scope>NUCLEOTIDE SEQUENCE [LARGE SCALE GENOMIC DNA]</scope>
    <source>
        <strain evidence="2 3">HYT19</strain>
    </source>
</reference>
<keyword evidence="3" id="KW-1185">Reference proteome</keyword>
<evidence type="ECO:0000313" key="3">
    <source>
        <dbReference type="Proteomes" id="UP000283523"/>
    </source>
</evidence>
<dbReference type="Proteomes" id="UP000283523">
    <property type="component" value="Unassembled WGS sequence"/>
</dbReference>
<name>A0A418M8C7_9BACT</name>
<feature type="transmembrane region" description="Helical" evidence="1">
    <location>
        <begin position="33"/>
        <end position="57"/>
    </location>
</feature>
<evidence type="ECO:0000256" key="1">
    <source>
        <dbReference type="SAM" id="Phobius"/>
    </source>
</evidence>
<keyword evidence="1" id="KW-0472">Membrane</keyword>
<gene>
    <name evidence="2" type="ORF">DYU11_15085</name>
</gene>
<accession>A0A418M8C7</accession>
<proteinExistence type="predicted"/>
<dbReference type="RefSeq" id="WP_119668529.1">
    <property type="nucleotide sequence ID" value="NZ_QXED01000004.1"/>
</dbReference>